<protein>
    <submittedName>
        <fullName evidence="1">Uncharacterized protein</fullName>
    </submittedName>
</protein>
<dbReference type="EMBL" id="GGEC01055795">
    <property type="protein sequence ID" value="MBX36279.1"/>
    <property type="molecule type" value="Transcribed_RNA"/>
</dbReference>
<dbReference type="AlphaFoldDB" id="A0A2P2N1A9"/>
<evidence type="ECO:0000313" key="1">
    <source>
        <dbReference type="EMBL" id="MBX36279.1"/>
    </source>
</evidence>
<organism evidence="1">
    <name type="scientific">Rhizophora mucronata</name>
    <name type="common">Asiatic mangrove</name>
    <dbReference type="NCBI Taxonomy" id="61149"/>
    <lineage>
        <taxon>Eukaryota</taxon>
        <taxon>Viridiplantae</taxon>
        <taxon>Streptophyta</taxon>
        <taxon>Embryophyta</taxon>
        <taxon>Tracheophyta</taxon>
        <taxon>Spermatophyta</taxon>
        <taxon>Magnoliopsida</taxon>
        <taxon>eudicotyledons</taxon>
        <taxon>Gunneridae</taxon>
        <taxon>Pentapetalae</taxon>
        <taxon>rosids</taxon>
        <taxon>fabids</taxon>
        <taxon>Malpighiales</taxon>
        <taxon>Rhizophoraceae</taxon>
        <taxon>Rhizophora</taxon>
    </lineage>
</organism>
<reference evidence="1" key="1">
    <citation type="submission" date="2018-02" db="EMBL/GenBank/DDBJ databases">
        <title>Rhizophora mucronata_Transcriptome.</title>
        <authorList>
            <person name="Meera S.P."/>
            <person name="Sreeshan A."/>
            <person name="Augustine A."/>
        </authorList>
    </citation>
    <scope>NUCLEOTIDE SEQUENCE</scope>
    <source>
        <tissue evidence="1">Leaf</tissue>
    </source>
</reference>
<proteinExistence type="predicted"/>
<accession>A0A2P2N1A9</accession>
<name>A0A2P2N1A9_RHIMU</name>
<sequence>MMSHHRLMLHPEADLGVNPNLYQGHPRWRRVAEAVEAA</sequence>